<feature type="domain" description="EF-hand" evidence="4">
    <location>
        <begin position="93"/>
        <end position="128"/>
    </location>
</feature>
<dbReference type="AlphaFoldDB" id="X6MAH4"/>
<keyword evidence="1" id="KW-0175">Coiled coil</keyword>
<feature type="coiled-coil region" evidence="1">
    <location>
        <begin position="302"/>
        <end position="410"/>
    </location>
</feature>
<dbReference type="GO" id="GO:0005509">
    <property type="term" value="F:calcium ion binding"/>
    <property type="evidence" value="ECO:0007669"/>
    <property type="project" value="InterPro"/>
</dbReference>
<evidence type="ECO:0000256" key="1">
    <source>
        <dbReference type="SAM" id="Coils"/>
    </source>
</evidence>
<evidence type="ECO:0000313" key="5">
    <source>
        <dbReference type="EMBL" id="ETO10462.1"/>
    </source>
</evidence>
<feature type="transmembrane region" description="Helical" evidence="3">
    <location>
        <begin position="6"/>
        <end position="26"/>
    </location>
</feature>
<keyword evidence="3" id="KW-1133">Transmembrane helix</keyword>
<gene>
    <name evidence="5" type="ORF">RFI_26915</name>
</gene>
<accession>X6MAH4</accession>
<comment type="caution">
    <text evidence="5">The sequence shown here is derived from an EMBL/GenBank/DDBJ whole genome shotgun (WGS) entry which is preliminary data.</text>
</comment>
<dbReference type="Proteomes" id="UP000023152">
    <property type="component" value="Unassembled WGS sequence"/>
</dbReference>
<dbReference type="PROSITE" id="PS50222">
    <property type="entry name" value="EF_HAND_2"/>
    <property type="match status" value="1"/>
</dbReference>
<dbReference type="EMBL" id="ASPP01023458">
    <property type="protein sequence ID" value="ETO10462.1"/>
    <property type="molecule type" value="Genomic_DNA"/>
</dbReference>
<feature type="coiled-coil region" evidence="1">
    <location>
        <begin position="199"/>
        <end position="261"/>
    </location>
</feature>
<dbReference type="Gene3D" id="1.10.238.10">
    <property type="entry name" value="EF-hand"/>
    <property type="match status" value="1"/>
</dbReference>
<keyword evidence="3" id="KW-0472">Membrane</keyword>
<feature type="region of interest" description="Disordered" evidence="2">
    <location>
        <begin position="792"/>
        <end position="812"/>
    </location>
</feature>
<keyword evidence="6" id="KW-1185">Reference proteome</keyword>
<keyword evidence="3" id="KW-0812">Transmembrane</keyword>
<feature type="transmembrane region" description="Helical" evidence="3">
    <location>
        <begin position="418"/>
        <end position="446"/>
    </location>
</feature>
<proteinExistence type="predicted"/>
<evidence type="ECO:0000313" key="6">
    <source>
        <dbReference type="Proteomes" id="UP000023152"/>
    </source>
</evidence>
<feature type="coiled-coil region" evidence="1">
    <location>
        <begin position="536"/>
        <end position="625"/>
    </location>
</feature>
<feature type="coiled-coil region" evidence="1">
    <location>
        <begin position="827"/>
        <end position="854"/>
    </location>
</feature>
<dbReference type="InterPro" id="IPR002048">
    <property type="entry name" value="EF_hand_dom"/>
</dbReference>
<evidence type="ECO:0000259" key="4">
    <source>
        <dbReference type="PROSITE" id="PS50222"/>
    </source>
</evidence>
<reference evidence="5 6" key="1">
    <citation type="journal article" date="2013" name="Curr. Biol.">
        <title>The Genome of the Foraminiferan Reticulomyxa filosa.</title>
        <authorList>
            <person name="Glockner G."/>
            <person name="Hulsmann N."/>
            <person name="Schleicher M."/>
            <person name="Noegel A.A."/>
            <person name="Eichinger L."/>
            <person name="Gallinger C."/>
            <person name="Pawlowski J."/>
            <person name="Sierra R."/>
            <person name="Euteneuer U."/>
            <person name="Pillet L."/>
            <person name="Moustafa A."/>
            <person name="Platzer M."/>
            <person name="Groth M."/>
            <person name="Szafranski K."/>
            <person name="Schliwa M."/>
        </authorList>
    </citation>
    <scope>NUCLEOTIDE SEQUENCE [LARGE SCALE GENOMIC DNA]</scope>
</reference>
<feature type="coiled-coil region" evidence="1">
    <location>
        <begin position="674"/>
        <end position="704"/>
    </location>
</feature>
<dbReference type="PANTHER" id="PTHR23159">
    <property type="entry name" value="CENTROSOMAL PROTEIN 2"/>
    <property type="match status" value="1"/>
</dbReference>
<sequence length="858" mass="102231">MSQDFQLSVLILFIIFLLSIFFFYEFEKRMAEICKALHMDKCDLKTIVNNKKNKKLWNNWKQTKENRADMTSEQESDKKLDLEIFGSIFNKVLTTKLVEKIFARIDEDRDGKITMRSFHRFMEQQLPYDAHSLVNQYLSIHIKWTITFFLQKGRVGEKKLNTTMKIKKNETDQLAAGEHHKRHSTAIKKIEFALADETFERLQVEEEKKKLQYQLAEETLEKINKMDESKKLQYELAEERLEKLQKEEQTKCLQYQLAEERLDKFDKEWENKRVQYELADEKFQRMQLATEKDKVRVYMQTQFNLQKELDKLRRELENEKLQVAEANRKLSMVVDSTPLSNASRDSQELDELKEQLKRVEYQLADEKMEKIELQRKNSQSERTLTHFFCKHKLEEDSKRLQYNLADEKMENLQLTFSFVIYVSFFFFDIIWRIYYILMFFCFHFYLECQSCDQFQQETERLLSKLTEEKVRTKEIERQNSSILDEKKKLEYQLADERMEKLVLVRQLSKTPKVVRFKCLFIYFCVRIISFEDALFCNHQSEEMEKLSEELEQERNKRKEVEQTAQQLQRRASQMGIDLVETSNAPFDFDFESSLDQQIQQLQQELAEEKKRRIQLEIQKNQLHDSLLEQTINAQQWEAKCLALQTKTVTNVNNEASSGSEFVDKQDFDRLQNLFSEERSEKIRIQRESQKLQEELHILREMEQTEGALTYAQLKREYSIAHRTQRNGKKTKALQDQVDSERERSSTLTKRLSVANQVNVNKLLQYANTAPAIGQVPNAPVFRNKLWQLTNGENESRTVQNANETEDVPPPPSYPPPDVVEDITSLAIDDDQVSMEELEDRIRALQTENKSLKNKLNHW</sequence>
<name>X6MAH4_RETFI</name>
<dbReference type="InterPro" id="IPR011992">
    <property type="entry name" value="EF-hand-dom_pair"/>
</dbReference>
<protein>
    <recommendedName>
        <fullName evidence="4">EF-hand domain-containing protein</fullName>
    </recommendedName>
</protein>
<evidence type="ECO:0000256" key="3">
    <source>
        <dbReference type="SAM" id="Phobius"/>
    </source>
</evidence>
<dbReference type="SUPFAM" id="SSF47473">
    <property type="entry name" value="EF-hand"/>
    <property type="match status" value="1"/>
</dbReference>
<evidence type="ECO:0000256" key="2">
    <source>
        <dbReference type="SAM" id="MobiDB-lite"/>
    </source>
</evidence>
<feature type="compositionally biased region" description="Polar residues" evidence="2">
    <location>
        <begin position="792"/>
        <end position="802"/>
    </location>
</feature>
<feature type="region of interest" description="Disordered" evidence="2">
    <location>
        <begin position="723"/>
        <end position="745"/>
    </location>
</feature>
<dbReference type="PANTHER" id="PTHR23159:SF60">
    <property type="entry name" value="SPINDLE ASSEMBLY ABNORMAL PROTEIN 4"/>
    <property type="match status" value="1"/>
</dbReference>
<organism evidence="5 6">
    <name type="scientific">Reticulomyxa filosa</name>
    <dbReference type="NCBI Taxonomy" id="46433"/>
    <lineage>
        <taxon>Eukaryota</taxon>
        <taxon>Sar</taxon>
        <taxon>Rhizaria</taxon>
        <taxon>Retaria</taxon>
        <taxon>Foraminifera</taxon>
        <taxon>Monothalamids</taxon>
        <taxon>Reticulomyxidae</taxon>
        <taxon>Reticulomyxa</taxon>
    </lineage>
</organism>